<dbReference type="EMBL" id="MUJZ01030701">
    <property type="protein sequence ID" value="OTF77830.1"/>
    <property type="molecule type" value="Genomic_DNA"/>
</dbReference>
<dbReference type="GO" id="GO:0051959">
    <property type="term" value="F:dynein light intermediate chain binding"/>
    <property type="evidence" value="ECO:0007669"/>
    <property type="project" value="TreeGrafter"/>
</dbReference>
<dbReference type="InterPro" id="IPR043936">
    <property type="entry name" value="HOOK_N"/>
</dbReference>
<dbReference type="GO" id="GO:0008017">
    <property type="term" value="F:microtubule binding"/>
    <property type="evidence" value="ECO:0007669"/>
    <property type="project" value="TreeGrafter"/>
</dbReference>
<dbReference type="PANTHER" id="PTHR18947">
    <property type="entry name" value="HOOK PROTEINS"/>
    <property type="match status" value="1"/>
</dbReference>
<comment type="caution">
    <text evidence="6">The sequence shown here is derived from an EMBL/GenBank/DDBJ whole genome shotgun (WGS) entry which is preliminary data.</text>
</comment>
<evidence type="ECO:0000256" key="4">
    <source>
        <dbReference type="SAM" id="Coils"/>
    </source>
</evidence>
<evidence type="ECO:0000259" key="5">
    <source>
        <dbReference type="Pfam" id="PF19047"/>
    </source>
</evidence>
<sequence length="422" mass="49681">STTATTTSTYDDLQTLLLLILGCAVQCEHKEIFIEKIKQLDISVQHSIVECIQQITDNPESVFLMSEWNIPPDDENEKERLYMIMVDLINRLTNERDQLYQRVVDLSCEMLSLTIQANTVSFDQSSNSSLQNTSVNHCDQKSHYLVELADVKSKLRRLQQELEEKNEIITELKEVIEQNKEFYNKLRHDNLELTQEARTAKAYRDEIDVLNERCRKIDRLEAEVQRYRDKMNELDYCKTRVEELREDNRILGETKTMLEDQLEASRKRVEKIPELEEKILKLTTHGNELNLQQELDKNQIERLIEEISHLRLEKKFANEELNRVQQELTDIRAQMRLNHETMMKNEEGNLYDQINQDASKRLLKLEHENKKLQTMVEDYQNNYIDVDSVLSLFKNIDAIAMNNCTSDPENTLESGYDSNVKS</sequence>
<protein>
    <recommendedName>
        <fullName evidence="5">HOOK N-terminal domain-containing protein</fullName>
    </recommendedName>
</protein>
<feature type="coiled-coil region" evidence="4">
    <location>
        <begin position="293"/>
        <end position="382"/>
    </location>
</feature>
<feature type="non-terminal residue" evidence="6">
    <location>
        <position position="1"/>
    </location>
</feature>
<evidence type="ECO:0000256" key="3">
    <source>
        <dbReference type="ARBA" id="ARBA00023054"/>
    </source>
</evidence>
<keyword evidence="2" id="KW-0963">Cytoplasm</keyword>
<evidence type="ECO:0000313" key="7">
    <source>
        <dbReference type="Proteomes" id="UP000194236"/>
    </source>
</evidence>
<name>A0A1Y3BA96_EURMA</name>
<dbReference type="GO" id="GO:0030705">
    <property type="term" value="P:cytoskeleton-dependent intracellular transport"/>
    <property type="evidence" value="ECO:0007669"/>
    <property type="project" value="InterPro"/>
</dbReference>
<dbReference type="SUPFAM" id="SSF116907">
    <property type="entry name" value="Hook domain"/>
    <property type="match status" value="1"/>
</dbReference>
<dbReference type="GO" id="GO:0005813">
    <property type="term" value="C:centrosome"/>
    <property type="evidence" value="ECO:0007669"/>
    <property type="project" value="TreeGrafter"/>
</dbReference>
<evidence type="ECO:0000256" key="2">
    <source>
        <dbReference type="ARBA" id="ARBA00022490"/>
    </source>
</evidence>
<dbReference type="AlphaFoldDB" id="A0A1Y3BA96"/>
<dbReference type="InterPro" id="IPR036872">
    <property type="entry name" value="CH_dom_sf"/>
</dbReference>
<dbReference type="OrthoDB" id="10254988at2759"/>
<feature type="non-terminal residue" evidence="6">
    <location>
        <position position="422"/>
    </location>
</feature>
<dbReference type="GO" id="GO:0005737">
    <property type="term" value="C:cytoplasm"/>
    <property type="evidence" value="ECO:0007669"/>
    <property type="project" value="UniProtKB-SubCell"/>
</dbReference>
<feature type="domain" description="HOOK N-terminal" evidence="5">
    <location>
        <begin position="8"/>
        <end position="54"/>
    </location>
</feature>
<evidence type="ECO:0000313" key="6">
    <source>
        <dbReference type="EMBL" id="OTF77830.1"/>
    </source>
</evidence>
<feature type="coiled-coil region" evidence="4">
    <location>
        <begin position="141"/>
        <end position="261"/>
    </location>
</feature>
<evidence type="ECO:0000256" key="1">
    <source>
        <dbReference type="ARBA" id="ARBA00004496"/>
    </source>
</evidence>
<accession>A0A1Y3BA96</accession>
<proteinExistence type="predicted"/>
<dbReference type="Gene3D" id="1.10.418.10">
    <property type="entry name" value="Calponin-like domain"/>
    <property type="match status" value="1"/>
</dbReference>
<dbReference type="GO" id="GO:0031122">
    <property type="term" value="P:cytoplasmic microtubule organization"/>
    <property type="evidence" value="ECO:0007669"/>
    <property type="project" value="TreeGrafter"/>
</dbReference>
<dbReference type="Proteomes" id="UP000194236">
    <property type="component" value="Unassembled WGS sequence"/>
</dbReference>
<gene>
    <name evidence="6" type="ORF">BLA29_006390</name>
</gene>
<keyword evidence="3 4" id="KW-0175">Coiled coil</keyword>
<keyword evidence="7" id="KW-1185">Reference proteome</keyword>
<dbReference type="Pfam" id="PF19047">
    <property type="entry name" value="HOOK_N"/>
    <property type="match status" value="1"/>
</dbReference>
<organism evidence="6 7">
    <name type="scientific">Euroglyphus maynei</name>
    <name type="common">Mayne's house dust mite</name>
    <dbReference type="NCBI Taxonomy" id="6958"/>
    <lineage>
        <taxon>Eukaryota</taxon>
        <taxon>Metazoa</taxon>
        <taxon>Ecdysozoa</taxon>
        <taxon>Arthropoda</taxon>
        <taxon>Chelicerata</taxon>
        <taxon>Arachnida</taxon>
        <taxon>Acari</taxon>
        <taxon>Acariformes</taxon>
        <taxon>Sarcoptiformes</taxon>
        <taxon>Astigmata</taxon>
        <taxon>Psoroptidia</taxon>
        <taxon>Analgoidea</taxon>
        <taxon>Pyroglyphidae</taxon>
        <taxon>Pyroglyphinae</taxon>
        <taxon>Euroglyphus</taxon>
    </lineage>
</organism>
<comment type="subcellular location">
    <subcellularLocation>
        <location evidence="1">Cytoplasm</location>
    </subcellularLocation>
</comment>
<dbReference type="PANTHER" id="PTHR18947:SF28">
    <property type="entry name" value="GIRDIN, ISOFORM A"/>
    <property type="match status" value="1"/>
</dbReference>
<reference evidence="6 7" key="1">
    <citation type="submission" date="2017-03" db="EMBL/GenBank/DDBJ databases">
        <title>Genome Survey of Euroglyphus maynei.</title>
        <authorList>
            <person name="Arlian L.G."/>
            <person name="Morgan M.S."/>
            <person name="Rider S.D."/>
        </authorList>
    </citation>
    <scope>NUCLEOTIDE SEQUENCE [LARGE SCALE GENOMIC DNA]</scope>
    <source>
        <strain evidence="6">Arlian Lab</strain>
        <tissue evidence="6">Whole body</tissue>
    </source>
</reference>